<evidence type="ECO:0000313" key="3">
    <source>
        <dbReference type="Proteomes" id="UP000176562"/>
    </source>
</evidence>
<evidence type="ECO:0000313" key="2">
    <source>
        <dbReference type="EMBL" id="AOZ70622.1"/>
    </source>
</evidence>
<evidence type="ECO:0000256" key="1">
    <source>
        <dbReference type="SAM" id="Phobius"/>
    </source>
</evidence>
<feature type="transmembrane region" description="Helical" evidence="1">
    <location>
        <begin position="68"/>
        <end position="92"/>
    </location>
</feature>
<dbReference type="STRING" id="1850250.LPB142_15845"/>
<evidence type="ECO:0008006" key="4">
    <source>
        <dbReference type="Google" id="ProtNLM"/>
    </source>
</evidence>
<keyword evidence="3" id="KW-1185">Reference proteome</keyword>
<dbReference type="EMBL" id="CP017781">
    <property type="protein sequence ID" value="AOZ70622.1"/>
    <property type="molecule type" value="Genomic_DNA"/>
</dbReference>
<protein>
    <recommendedName>
        <fullName evidence="4">Conjugal transfer protein TraG</fullName>
    </recommendedName>
</protein>
<dbReference type="KEGG" id="rhp:LPB142_15845"/>
<feature type="transmembrane region" description="Helical" evidence="1">
    <location>
        <begin position="43"/>
        <end position="62"/>
    </location>
</feature>
<name>A0A1D9MFH5_9RHOB</name>
<sequence>MRGGRILWGQIAVVFAIALVMVWAATQWTAFRLGFQPQLGAPWFELAGLPIYYPPAFFWWWFSFDAYAPAIFVEGGIIAVSGGFLAIAAAILMSIIRAREARNVATYGSARWAEDREIRDQSYFSKYLEWSYEQEVRAVNFEDYVEDIHGHKILFVPGSCVAVVIAGAKSTDATKTSLREAATELDAHFYNETIGRSFPTPYLVDEANEARIFADGVIAIPAGTCAECGEPMKARGELCPWCAIDDADRLNAAGNNPFRILDSHGLLEDYFRNFPVRPRAPYS</sequence>
<reference evidence="2 3" key="1">
    <citation type="submission" date="2016-10" db="EMBL/GenBank/DDBJ databases">
        <title>Rhodobacter sp. LPB0142, isolated from sea water.</title>
        <authorList>
            <person name="Kim E."/>
            <person name="Yi H."/>
        </authorList>
    </citation>
    <scope>NUCLEOTIDE SEQUENCE [LARGE SCALE GENOMIC DNA]</scope>
    <source>
        <strain evidence="2 3">LPB0142</strain>
    </source>
</reference>
<feature type="transmembrane region" description="Helical" evidence="1">
    <location>
        <begin position="6"/>
        <end position="31"/>
    </location>
</feature>
<keyword evidence="1" id="KW-0812">Transmembrane</keyword>
<keyword evidence="1" id="KW-0472">Membrane</keyword>
<gene>
    <name evidence="2" type="ORF">LPB142_15845</name>
</gene>
<accession>A0A1D9MFH5</accession>
<proteinExistence type="predicted"/>
<keyword evidence="1" id="KW-1133">Transmembrane helix</keyword>
<organism evidence="2 3">
    <name type="scientific">Rhodobacter xanthinilyticus</name>
    <dbReference type="NCBI Taxonomy" id="1850250"/>
    <lineage>
        <taxon>Bacteria</taxon>
        <taxon>Pseudomonadati</taxon>
        <taxon>Pseudomonadota</taxon>
        <taxon>Alphaproteobacteria</taxon>
        <taxon>Rhodobacterales</taxon>
        <taxon>Rhodobacter group</taxon>
        <taxon>Rhodobacter</taxon>
    </lineage>
</organism>
<dbReference type="Proteomes" id="UP000176562">
    <property type="component" value="Chromosome"/>
</dbReference>
<dbReference type="AlphaFoldDB" id="A0A1D9MFH5"/>